<feature type="transmembrane region" description="Helical" evidence="4">
    <location>
        <begin position="106"/>
        <end position="131"/>
    </location>
</feature>
<dbReference type="SUPFAM" id="SSF103473">
    <property type="entry name" value="MFS general substrate transporter"/>
    <property type="match status" value="1"/>
</dbReference>
<dbReference type="PANTHER" id="PTHR23531">
    <property type="entry name" value="QUINOLENE RESISTANCE PROTEIN NORA"/>
    <property type="match status" value="1"/>
</dbReference>
<dbReference type="RefSeq" id="WP_196122826.1">
    <property type="nucleotide sequence ID" value="NZ_JADPMR010000001.1"/>
</dbReference>
<keyword evidence="7" id="KW-1185">Reference proteome</keyword>
<feature type="transmembrane region" description="Helical" evidence="4">
    <location>
        <begin position="221"/>
        <end position="241"/>
    </location>
</feature>
<dbReference type="InterPro" id="IPR011701">
    <property type="entry name" value="MFS"/>
</dbReference>
<accession>A0ABS0GC23</accession>
<feature type="transmembrane region" description="Helical" evidence="4">
    <location>
        <begin position="247"/>
        <end position="267"/>
    </location>
</feature>
<feature type="domain" description="Major facilitator superfamily (MFS) profile" evidence="5">
    <location>
        <begin position="16"/>
        <end position="390"/>
    </location>
</feature>
<feature type="transmembrane region" description="Helical" evidence="4">
    <location>
        <begin position="368"/>
        <end position="393"/>
    </location>
</feature>
<evidence type="ECO:0000256" key="1">
    <source>
        <dbReference type="ARBA" id="ARBA00022692"/>
    </source>
</evidence>
<evidence type="ECO:0000256" key="4">
    <source>
        <dbReference type="SAM" id="Phobius"/>
    </source>
</evidence>
<feature type="transmembrane region" description="Helical" evidence="4">
    <location>
        <begin position="12"/>
        <end position="35"/>
    </location>
</feature>
<name>A0ABS0GC23_9VIBR</name>
<feature type="transmembrane region" description="Helical" evidence="4">
    <location>
        <begin position="47"/>
        <end position="69"/>
    </location>
</feature>
<dbReference type="EMBL" id="JADPMR010000001">
    <property type="protein sequence ID" value="MBF8999931.1"/>
    <property type="molecule type" value="Genomic_DNA"/>
</dbReference>
<reference evidence="6 7" key="1">
    <citation type="submission" date="2020-11" db="EMBL/GenBank/DDBJ databases">
        <title>Vibrio nitrifigilis sp. nov., a marine nitrogen-fixing bacterium isolated from the lagoon sediment of an islet inside an atoll.</title>
        <authorList>
            <person name="Wang L.-T."/>
            <person name="Shieh W.Y."/>
        </authorList>
    </citation>
    <scope>NUCLEOTIDE SEQUENCE [LARGE SCALE GENOMIC DNA]</scope>
    <source>
        <strain evidence="6 7">NFV-1</strain>
    </source>
</reference>
<keyword evidence="3 4" id="KW-0472">Membrane</keyword>
<evidence type="ECO:0000313" key="7">
    <source>
        <dbReference type="Proteomes" id="UP000597206"/>
    </source>
</evidence>
<comment type="caution">
    <text evidence="6">The sequence shown here is derived from an EMBL/GenBank/DDBJ whole genome shotgun (WGS) entry which is preliminary data.</text>
</comment>
<evidence type="ECO:0000313" key="6">
    <source>
        <dbReference type="EMBL" id="MBF8999931.1"/>
    </source>
</evidence>
<dbReference type="InterPro" id="IPR036259">
    <property type="entry name" value="MFS_trans_sf"/>
</dbReference>
<feature type="transmembrane region" description="Helical" evidence="4">
    <location>
        <begin position="302"/>
        <end position="322"/>
    </location>
</feature>
<evidence type="ECO:0000256" key="2">
    <source>
        <dbReference type="ARBA" id="ARBA00022989"/>
    </source>
</evidence>
<sequence length="417" mass="45050">MSERQDISDSSLWSGNFIALIITNGIFFAGFHLLLPVLPLYVSQMGGSATEVGLVAGIFVFSAIIIRLLSDVIKQWLGTMGCLFLGIVISLICALGYAMISSVNGVLAIRILHGVGFGVATTFYATLAATIIPKLRKGEGMGYFGLGTTVAMAIAPAVGLWLALDYGYDYVFYFALSCQIVALVWTYFCHFSRHYQFNDRTAKQKVSIIDQFAVKGARFPAFLTLLFGIGYGSVLNFVSIFAKQNHIGSPGYFFLVSTVCVCIARLFSGRIYDKQGPAFVIVPGIILFLVSFFGIAHTSGEFGFILCSIAYGFGLGALFPAFQTQILTRVAEDKSSAASATFYNMLDIGNGLGAIAYGMIAVTTGYTFLFTLSGWIMVLMLVLFTVVTLGVGFHSTRAKTYINELASEEAGSSINRD</sequence>
<evidence type="ECO:0000256" key="3">
    <source>
        <dbReference type="ARBA" id="ARBA00023136"/>
    </source>
</evidence>
<dbReference type="PROSITE" id="PS50850">
    <property type="entry name" value="MFS"/>
    <property type="match status" value="1"/>
</dbReference>
<feature type="transmembrane region" description="Helical" evidence="4">
    <location>
        <begin position="76"/>
        <end position="100"/>
    </location>
</feature>
<dbReference type="Gene3D" id="1.20.1250.20">
    <property type="entry name" value="MFS general substrate transporter like domains"/>
    <property type="match status" value="1"/>
</dbReference>
<dbReference type="CDD" id="cd17489">
    <property type="entry name" value="MFS_YfcJ_like"/>
    <property type="match status" value="1"/>
</dbReference>
<feature type="transmembrane region" description="Helical" evidence="4">
    <location>
        <begin position="143"/>
        <end position="164"/>
    </location>
</feature>
<feature type="transmembrane region" description="Helical" evidence="4">
    <location>
        <begin position="279"/>
        <end position="296"/>
    </location>
</feature>
<gene>
    <name evidence="6" type="ORF">I1A42_05070</name>
</gene>
<dbReference type="Pfam" id="PF07690">
    <property type="entry name" value="MFS_1"/>
    <property type="match status" value="1"/>
</dbReference>
<feature type="transmembrane region" description="Helical" evidence="4">
    <location>
        <begin position="170"/>
        <end position="188"/>
    </location>
</feature>
<dbReference type="Proteomes" id="UP000597206">
    <property type="component" value="Unassembled WGS sequence"/>
</dbReference>
<keyword evidence="2 4" id="KW-1133">Transmembrane helix</keyword>
<evidence type="ECO:0000259" key="5">
    <source>
        <dbReference type="PROSITE" id="PS50850"/>
    </source>
</evidence>
<protein>
    <submittedName>
        <fullName evidence="6">MFS transporter</fullName>
    </submittedName>
</protein>
<dbReference type="PANTHER" id="PTHR23531:SF1">
    <property type="entry name" value="QUINOLENE RESISTANCE PROTEIN NORA"/>
    <property type="match status" value="1"/>
</dbReference>
<organism evidence="6 7">
    <name type="scientific">Vibrio nitrifigilis</name>
    <dbReference type="NCBI Taxonomy" id="2789781"/>
    <lineage>
        <taxon>Bacteria</taxon>
        <taxon>Pseudomonadati</taxon>
        <taxon>Pseudomonadota</taxon>
        <taxon>Gammaproteobacteria</taxon>
        <taxon>Vibrionales</taxon>
        <taxon>Vibrionaceae</taxon>
        <taxon>Vibrio</taxon>
    </lineage>
</organism>
<feature type="transmembrane region" description="Helical" evidence="4">
    <location>
        <begin position="342"/>
        <end position="362"/>
    </location>
</feature>
<dbReference type="InterPro" id="IPR020846">
    <property type="entry name" value="MFS_dom"/>
</dbReference>
<keyword evidence="1 4" id="KW-0812">Transmembrane</keyword>
<dbReference type="InterPro" id="IPR052714">
    <property type="entry name" value="MFS_Exporter"/>
</dbReference>
<proteinExistence type="predicted"/>